<dbReference type="PATRIC" id="fig|1408189.4.peg.2311"/>
<evidence type="ECO:0000256" key="1">
    <source>
        <dbReference type="SAM" id="SignalP"/>
    </source>
</evidence>
<evidence type="ECO:0008006" key="4">
    <source>
        <dbReference type="Google" id="ProtNLM"/>
    </source>
</evidence>
<keyword evidence="3" id="KW-1185">Reference proteome</keyword>
<dbReference type="Proteomes" id="UP000058446">
    <property type="component" value="Chromosome"/>
</dbReference>
<sequence length="196" mass="21171">MKTRVIALCLTTLTSLGLGTAVAGAAPTPGEPLQPEEWVPVAKPAAVDQGPKPGTVCEAPGAMSEFVEVTGSRFDVEGVVSTANTTGDAPLPLTQTIKESKSKKWWTNITVNAKVGQELNRKYEWEYSREMVWSLGQKIGPYEVGAGETGRLSWGFLVDEFAGQSVRCGKSKTWEPTGKSYFGVAPRERHVEVTIQ</sequence>
<dbReference type="RefSeq" id="WP_053412992.1">
    <property type="nucleotide sequence ID" value="NZ_CP006841.1"/>
</dbReference>
<feature type="chain" id="PRO_5005477360" description="Secreted protein" evidence="1">
    <location>
        <begin position="26"/>
        <end position="196"/>
    </location>
</feature>
<accession>A0A0K2H436</accession>
<reference evidence="2 3" key="1">
    <citation type="submission" date="2013-10" db="EMBL/GenBank/DDBJ databases">
        <title>Complete genome sequence of Corynebacterium lactis DSM 45799(T), isolated from raw cow milk.</title>
        <authorList>
            <person name="Ruckert C."/>
            <person name="Albersmeier A."/>
            <person name="Lipski A."/>
            <person name="Kalinowski J."/>
        </authorList>
    </citation>
    <scope>NUCLEOTIDE SEQUENCE [LARGE SCALE GENOMIC DNA]</scope>
    <source>
        <strain evidence="2 3">RW2-5</strain>
    </source>
</reference>
<organism evidence="2 3">
    <name type="scientific">Corynebacterium lactis RW2-5</name>
    <dbReference type="NCBI Taxonomy" id="1408189"/>
    <lineage>
        <taxon>Bacteria</taxon>
        <taxon>Bacillati</taxon>
        <taxon>Actinomycetota</taxon>
        <taxon>Actinomycetes</taxon>
        <taxon>Mycobacteriales</taxon>
        <taxon>Corynebacteriaceae</taxon>
        <taxon>Corynebacterium</taxon>
    </lineage>
</organism>
<keyword evidence="1" id="KW-0732">Signal</keyword>
<dbReference type="OrthoDB" id="3711773at2"/>
<evidence type="ECO:0000313" key="2">
    <source>
        <dbReference type="EMBL" id="ALA68718.1"/>
    </source>
</evidence>
<name>A0A0K2H436_9CORY</name>
<dbReference type="AlphaFoldDB" id="A0A0K2H436"/>
<feature type="signal peptide" evidence="1">
    <location>
        <begin position="1"/>
        <end position="25"/>
    </location>
</feature>
<protein>
    <recommendedName>
        <fullName evidence="4">Secreted protein</fullName>
    </recommendedName>
</protein>
<dbReference type="EMBL" id="CP006841">
    <property type="protein sequence ID" value="ALA68718.1"/>
    <property type="molecule type" value="Genomic_DNA"/>
</dbReference>
<proteinExistence type="predicted"/>
<evidence type="ECO:0000313" key="3">
    <source>
        <dbReference type="Proteomes" id="UP000058446"/>
    </source>
</evidence>
<dbReference type="KEGG" id="clw:CLAC_11445"/>
<gene>
    <name evidence="2" type="ORF">CLAC_11445</name>
</gene>
<dbReference type="STRING" id="1408189.CLAC_11445"/>